<gene>
    <name evidence="1" type="ORF">H2199_008342</name>
</gene>
<evidence type="ECO:0000313" key="1">
    <source>
        <dbReference type="EMBL" id="KAJ9635987.1"/>
    </source>
</evidence>
<name>A0ACC2YL06_9PEZI</name>
<dbReference type="EMBL" id="JAPDRP010000026">
    <property type="protein sequence ID" value="KAJ9635987.1"/>
    <property type="molecule type" value="Genomic_DNA"/>
</dbReference>
<evidence type="ECO:0000313" key="2">
    <source>
        <dbReference type="Proteomes" id="UP001172680"/>
    </source>
</evidence>
<keyword evidence="2" id="KW-1185">Reference proteome</keyword>
<accession>A0ACC2YL06</accession>
<reference evidence="1" key="1">
    <citation type="submission" date="2022-10" db="EMBL/GenBank/DDBJ databases">
        <title>Culturing micro-colonial fungi from biological soil crusts in the Mojave desert and describing Neophaeococcomyces mojavensis, and introducing the new genera and species Taxawa tesnikishii.</title>
        <authorList>
            <person name="Kurbessoian T."/>
            <person name="Stajich J.E."/>
        </authorList>
    </citation>
    <scope>NUCLEOTIDE SEQUENCE</scope>
    <source>
        <strain evidence="1">JES_115</strain>
    </source>
</reference>
<proteinExistence type="predicted"/>
<protein>
    <submittedName>
        <fullName evidence="1">Uncharacterized protein</fullName>
    </submittedName>
</protein>
<organism evidence="1 2">
    <name type="scientific">Coniosporium tulheliwenetii</name>
    <dbReference type="NCBI Taxonomy" id="3383036"/>
    <lineage>
        <taxon>Eukaryota</taxon>
        <taxon>Fungi</taxon>
        <taxon>Dikarya</taxon>
        <taxon>Ascomycota</taxon>
        <taxon>Pezizomycotina</taxon>
        <taxon>Dothideomycetes</taxon>
        <taxon>Dothideomycetes incertae sedis</taxon>
        <taxon>Coniosporium</taxon>
    </lineage>
</organism>
<sequence length="125" mass="13650">MVAVAVPPMDSGKRPAALPPSPVDLSTPHPKANHAIDPNFPPALSLNQIKIMSLWQTELIPTHQILPQPHPRTRLLLGLGLMGYASVALMLSDKAEEALGMVPTERDREELARAMPKIRTVDKEP</sequence>
<dbReference type="Proteomes" id="UP001172680">
    <property type="component" value="Unassembled WGS sequence"/>
</dbReference>
<comment type="caution">
    <text evidence="1">The sequence shown here is derived from an EMBL/GenBank/DDBJ whole genome shotgun (WGS) entry which is preliminary data.</text>
</comment>